<evidence type="ECO:0000256" key="1">
    <source>
        <dbReference type="SAM" id="Phobius"/>
    </source>
</evidence>
<dbReference type="InterPro" id="IPR005047">
    <property type="entry name" value="7TM_GPCR_serpentine_rcpt_Srxa"/>
</dbReference>
<evidence type="ECO:0000313" key="3">
    <source>
        <dbReference type="Proteomes" id="UP000005237"/>
    </source>
</evidence>
<reference evidence="3" key="1">
    <citation type="submission" date="2010-08" db="EMBL/GenBank/DDBJ databases">
        <authorList>
            <consortium name="Caenorhabditis japonica Sequencing Consortium"/>
            <person name="Wilson R.K."/>
        </authorList>
    </citation>
    <scope>NUCLEOTIDE SEQUENCE [LARGE SCALE GENOMIC DNA]</scope>
    <source>
        <strain evidence="3">DF5081</strain>
    </source>
</reference>
<keyword evidence="1" id="KW-0472">Membrane</keyword>
<name>A0A8R1E4Q4_CAEJA</name>
<feature type="transmembrane region" description="Helical" evidence="1">
    <location>
        <begin position="24"/>
        <end position="43"/>
    </location>
</feature>
<accession>A0A8R1E4Q4</accession>
<organism evidence="2 3">
    <name type="scientific">Caenorhabditis japonica</name>
    <dbReference type="NCBI Taxonomy" id="281687"/>
    <lineage>
        <taxon>Eukaryota</taxon>
        <taxon>Metazoa</taxon>
        <taxon>Ecdysozoa</taxon>
        <taxon>Nematoda</taxon>
        <taxon>Chromadorea</taxon>
        <taxon>Rhabditida</taxon>
        <taxon>Rhabditina</taxon>
        <taxon>Rhabditomorpha</taxon>
        <taxon>Rhabditoidea</taxon>
        <taxon>Rhabditidae</taxon>
        <taxon>Peloderinae</taxon>
        <taxon>Caenorhabditis</taxon>
    </lineage>
</organism>
<feature type="transmembrane region" description="Helical" evidence="1">
    <location>
        <begin position="103"/>
        <end position="123"/>
    </location>
</feature>
<protein>
    <submittedName>
        <fullName evidence="2">Uncharacterized protein</fullName>
    </submittedName>
</protein>
<reference evidence="2" key="2">
    <citation type="submission" date="2022-06" db="UniProtKB">
        <authorList>
            <consortium name="EnsemblMetazoa"/>
        </authorList>
    </citation>
    <scope>IDENTIFICATION</scope>
    <source>
        <strain evidence="2">DF5081</strain>
    </source>
</reference>
<dbReference type="Pfam" id="PF03383">
    <property type="entry name" value="Serpentine_r_xa"/>
    <property type="match status" value="1"/>
</dbReference>
<dbReference type="Proteomes" id="UP000005237">
    <property type="component" value="Unassembled WGS sequence"/>
</dbReference>
<dbReference type="PANTHER" id="PTHR23018">
    <property type="entry name" value="SERPENTINE RECEPTOR, CLASS XA-RELATED"/>
    <property type="match status" value="1"/>
</dbReference>
<keyword evidence="1" id="KW-0812">Transmembrane</keyword>
<keyword evidence="1" id="KW-1133">Transmembrane helix</keyword>
<dbReference type="AlphaFoldDB" id="A0A8R1E4Q4"/>
<proteinExistence type="predicted"/>
<sequence>MMTTYNEAGCAPDRHPITDFQNKYFVWLPLSSMGMCLALIFSTKVKRKIAEKSNPSIFSISSNVTRQNTILMQTCGIAFYFSIYELSRIQVTYLANYSFEFRVVMYLFRFSTICSLNFVVYFMGTKSTRRMVLETWGFAKNGKSIAPPTLTK</sequence>
<keyword evidence="3" id="KW-1185">Reference proteome</keyword>
<evidence type="ECO:0000313" key="2">
    <source>
        <dbReference type="EnsemblMetazoa" id="CJA20626a.1"/>
    </source>
</evidence>
<dbReference type="SUPFAM" id="SSF81321">
    <property type="entry name" value="Family A G protein-coupled receptor-like"/>
    <property type="match status" value="1"/>
</dbReference>
<dbReference type="EnsemblMetazoa" id="CJA20626a.1">
    <property type="protein sequence ID" value="CJA20626a.1"/>
    <property type="gene ID" value="WBGene00176198"/>
</dbReference>